<dbReference type="OrthoDB" id="6107377at2"/>
<proteinExistence type="predicted"/>
<name>A0A1A8TLR6_9GAMM</name>
<reference evidence="1 2" key="1">
    <citation type="submission" date="2016-06" db="EMBL/GenBank/DDBJ databases">
        <authorList>
            <person name="Kjaerup R.B."/>
            <person name="Dalgaard T.S."/>
            <person name="Juul-Madsen H.R."/>
        </authorList>
    </citation>
    <scope>NUCLEOTIDE SEQUENCE [LARGE SCALE GENOMIC DNA]</scope>
    <source>
        <strain evidence="1 2">CECT 5080</strain>
    </source>
</reference>
<dbReference type="Proteomes" id="UP000092627">
    <property type="component" value="Unassembled WGS sequence"/>
</dbReference>
<dbReference type="EMBL" id="FLOC01000015">
    <property type="protein sequence ID" value="SBS33451.1"/>
    <property type="molecule type" value="Genomic_DNA"/>
</dbReference>
<sequence>MSIHLEVFAGSDIRVAELQEGRYFNKADLLRVSGQTAKHESETQYLDILEASKLLGYGKESMLEAMQLWAPHLCRKHMVEVH</sequence>
<evidence type="ECO:0000313" key="2">
    <source>
        <dbReference type="Proteomes" id="UP000092627"/>
    </source>
</evidence>
<dbReference type="RefSeq" id="WP_067211267.1">
    <property type="nucleotide sequence ID" value="NZ_FLOC01000015.1"/>
</dbReference>
<protein>
    <submittedName>
        <fullName evidence="1">Uncharacterized protein</fullName>
    </submittedName>
</protein>
<organism evidence="1 2">
    <name type="scientific">Marinomonas aquimarina</name>
    <dbReference type="NCBI Taxonomy" id="295068"/>
    <lineage>
        <taxon>Bacteria</taxon>
        <taxon>Pseudomonadati</taxon>
        <taxon>Pseudomonadota</taxon>
        <taxon>Gammaproteobacteria</taxon>
        <taxon>Oceanospirillales</taxon>
        <taxon>Oceanospirillaceae</taxon>
        <taxon>Marinomonas</taxon>
    </lineage>
</organism>
<gene>
    <name evidence="1" type="ORF">MAQ5080_02585</name>
</gene>
<dbReference type="AlphaFoldDB" id="A0A1A8TLR6"/>
<accession>A0A1A8TLR6</accession>
<evidence type="ECO:0000313" key="1">
    <source>
        <dbReference type="EMBL" id="SBS33451.1"/>
    </source>
</evidence>
<keyword evidence="2" id="KW-1185">Reference proteome</keyword>